<comment type="caution">
    <text evidence="1">The sequence shown here is derived from an EMBL/GenBank/DDBJ whole genome shotgun (WGS) entry which is preliminary data.</text>
</comment>
<gene>
    <name evidence="1" type="ORF">CHRY9390_01034</name>
</gene>
<dbReference type="EMBL" id="CAJIMS010000001">
    <property type="protein sequence ID" value="CAD7803168.1"/>
    <property type="molecule type" value="Genomic_DNA"/>
</dbReference>
<protein>
    <submittedName>
        <fullName evidence="1">Uncharacterized protein</fullName>
    </submittedName>
</protein>
<sequence>MLGTYGLKFSVHLQLDMKLCNIQMLVYFFTFYPSIIYVPNCAESKICSKNYVTLTDFSFYKYNIKREFKKDFKKFWLDLTALTDDVLSHNLVLVPI</sequence>
<reference evidence="1" key="1">
    <citation type="submission" date="2020-12" db="EMBL/GenBank/DDBJ databases">
        <authorList>
            <person name="Rodrigo-Torres L."/>
            <person name="Arahal R. D."/>
            <person name="Lucena T."/>
        </authorList>
    </citation>
    <scope>NUCLEOTIDE SEQUENCE</scope>
    <source>
        <strain evidence="1">CECT 9390</strain>
    </source>
</reference>
<proteinExistence type="predicted"/>
<accession>A0A9N8QQ97</accession>
<organism evidence="1 2">
    <name type="scientific">Chryseobacterium aquaeductus</name>
    <dbReference type="NCBI Taxonomy" id="2675056"/>
    <lineage>
        <taxon>Bacteria</taxon>
        <taxon>Pseudomonadati</taxon>
        <taxon>Bacteroidota</taxon>
        <taxon>Flavobacteriia</taxon>
        <taxon>Flavobacteriales</taxon>
        <taxon>Weeksellaceae</taxon>
        <taxon>Chryseobacterium group</taxon>
        <taxon>Chryseobacterium</taxon>
    </lineage>
</organism>
<dbReference type="Proteomes" id="UP000662618">
    <property type="component" value="Unassembled WGS sequence"/>
</dbReference>
<keyword evidence="2" id="KW-1185">Reference proteome</keyword>
<name>A0A9N8QQ97_9FLAO</name>
<evidence type="ECO:0000313" key="1">
    <source>
        <dbReference type="EMBL" id="CAD7803168.1"/>
    </source>
</evidence>
<dbReference type="AlphaFoldDB" id="A0A9N8QQ97"/>
<evidence type="ECO:0000313" key="2">
    <source>
        <dbReference type="Proteomes" id="UP000662618"/>
    </source>
</evidence>